<dbReference type="InterPro" id="IPR035892">
    <property type="entry name" value="C2_domain_sf"/>
</dbReference>
<dbReference type="PRINTS" id="PR00405">
    <property type="entry name" value="REVINTRACTNG"/>
</dbReference>
<dbReference type="InterPro" id="IPR037278">
    <property type="entry name" value="ARFGAP/RecO"/>
</dbReference>
<dbReference type="PROSITE" id="PS00455">
    <property type="entry name" value="AMP_BINDING"/>
    <property type="match status" value="1"/>
</dbReference>
<dbReference type="PANTHER" id="PTHR46220:SF1">
    <property type="entry name" value="ADP-RIBOSYLATION FACTOR GTPASE-ACTIVATING PROTEIN AGD12"/>
    <property type="match status" value="1"/>
</dbReference>
<dbReference type="InterPro" id="IPR038508">
    <property type="entry name" value="ArfGAP_dom_sf"/>
</dbReference>
<dbReference type="InterPro" id="IPR042099">
    <property type="entry name" value="ANL_N_sf"/>
</dbReference>
<dbReference type="Pfam" id="PF01412">
    <property type="entry name" value="ArfGap"/>
    <property type="match status" value="1"/>
</dbReference>
<gene>
    <name evidence="4" type="ORF">V6N12_071615</name>
</gene>
<feature type="domain" description="C2" evidence="2">
    <location>
        <begin position="146"/>
        <end position="267"/>
    </location>
</feature>
<dbReference type="Pfam" id="PF00501">
    <property type="entry name" value="AMP-binding"/>
    <property type="match status" value="1"/>
</dbReference>
<dbReference type="Gene3D" id="3.30.300.30">
    <property type="match status" value="1"/>
</dbReference>
<dbReference type="SUPFAM" id="SSF49562">
    <property type="entry name" value="C2 domain (Calcium/lipid-binding domain, CaLB)"/>
    <property type="match status" value="1"/>
</dbReference>
<protein>
    <submittedName>
        <fullName evidence="4">Uncharacterized protein</fullName>
    </submittedName>
</protein>
<keyword evidence="1" id="KW-0479">Metal-binding</keyword>
<dbReference type="InterPro" id="IPR025110">
    <property type="entry name" value="AMP-bd_C"/>
</dbReference>
<evidence type="ECO:0000259" key="2">
    <source>
        <dbReference type="PROSITE" id="PS50004"/>
    </source>
</evidence>
<sequence>MSGVKRATSAKVRLRSLLNQADNRTCADCSAPDPKWASANIGVFLCLKCCGVHRSLGTHISKVLSVALDEWSDEDIDAIIEVGGNSAANSIYEAHIPDGYTKPGPNASNDERRRFIMAKYELQEFMKPSLRIKSGRSSSSSVQSNISGKIIDTVLSQKSEGMVEFIGLLKVKVVNGTNLAIRDMMTSDPYVVLTLGQQTAQTTVKSSDLNPVWNEELMLSVPNNYRPMKLQVYDHDTFSADDIMGEAEIDIQPLITSATSYGDPQMFGDMQIGKWLKSRDNALIEDSIVKIVDGRVKQEVSLQLQNVESGEIYLEIEWLPLDHFHSSISAEKVKSLFYSVHMGIFSEAHVCQCLSRLATQKRHSLVTTSGDRQKTGQQFVESVLSLARGLLQLGLRNGDVVAISAFNSDWYLEWILAVAFIGGIVAPLNYRWSFEEARIAMVTIRPKLLVTDESCYHWHSAPQGDAIPSLRWHVSLSSPSSDVVNKCNTLTAEMLVEQSVRFGSMNYSFAPEGAVLICFTSGTTGRPKGVVISHAALIVQSLAKVAIVGYSEDDVYLHTTPLCHIGGLSSAMAMLMVGACHIFMPKFEAALALKAIEQHHVTSLITVPAIMADLISSTRLKQSWKGSDSVKKILNGGGGLSDNLIKDATTKLFPKAKLLSAYGMTETCSSLAFMTLFEPMLGASGTSLQMFAETNPSPVKTRGVCVGKPAPHVEIKICNDGSSNVGRILTRGPHVMLRYWDHQIPEKASNSFEETWLDTGDIGFVDDHGNLWLVGRTNGRIKSGGENIYPEEVEAVLIQHPGVLSSIVVGIPDPRLAEVVVACIRLRENWEWSDDSSECSVQSNRLFLSSTILRHYCREKNLTGFKIPKMFISWRTQFPLTTTGKIRREQVRREVMSQLVSFPSNL</sequence>
<dbReference type="Gene3D" id="2.60.40.150">
    <property type="entry name" value="C2 domain"/>
    <property type="match status" value="1"/>
</dbReference>
<evidence type="ECO:0000313" key="4">
    <source>
        <dbReference type="EMBL" id="KAK8581388.1"/>
    </source>
</evidence>
<dbReference type="InterPro" id="IPR000008">
    <property type="entry name" value="C2_dom"/>
</dbReference>
<dbReference type="SUPFAM" id="SSF56801">
    <property type="entry name" value="Acetyl-CoA synthetase-like"/>
    <property type="match status" value="1"/>
</dbReference>
<dbReference type="Proteomes" id="UP001472677">
    <property type="component" value="Unassembled WGS sequence"/>
</dbReference>
<dbReference type="PANTHER" id="PTHR46220">
    <property type="entry name" value="ADP-RIBOSYLATION FACTOR GTPASE-ACTIVATING PROTEIN AGD12"/>
    <property type="match status" value="1"/>
</dbReference>
<dbReference type="Gene3D" id="1.10.220.150">
    <property type="entry name" value="Arf GTPase activating protein"/>
    <property type="match status" value="1"/>
</dbReference>
<dbReference type="Pfam" id="PF13193">
    <property type="entry name" value="AMP-binding_C"/>
    <property type="match status" value="1"/>
</dbReference>
<dbReference type="CDD" id="cd04038">
    <property type="entry name" value="C2_ArfGAP"/>
    <property type="match status" value="1"/>
</dbReference>
<dbReference type="PROSITE" id="PS50115">
    <property type="entry name" value="ARFGAP"/>
    <property type="match status" value="1"/>
</dbReference>
<accession>A0ABR2FKA1</accession>
<dbReference type="Gene3D" id="3.40.50.12780">
    <property type="entry name" value="N-terminal domain of ligase-like"/>
    <property type="match status" value="1"/>
</dbReference>
<dbReference type="SMART" id="SM00105">
    <property type="entry name" value="ArfGap"/>
    <property type="match status" value="1"/>
</dbReference>
<evidence type="ECO:0000259" key="3">
    <source>
        <dbReference type="PROSITE" id="PS50115"/>
    </source>
</evidence>
<evidence type="ECO:0000313" key="5">
    <source>
        <dbReference type="Proteomes" id="UP001472677"/>
    </source>
</evidence>
<dbReference type="InterPro" id="IPR001164">
    <property type="entry name" value="ArfGAP_dom"/>
</dbReference>
<dbReference type="SMART" id="SM00239">
    <property type="entry name" value="C2"/>
    <property type="match status" value="1"/>
</dbReference>
<dbReference type="CDD" id="cd04433">
    <property type="entry name" value="AFD_class_I"/>
    <property type="match status" value="1"/>
</dbReference>
<evidence type="ECO:0000256" key="1">
    <source>
        <dbReference type="PROSITE-ProRule" id="PRU00288"/>
    </source>
</evidence>
<comment type="caution">
    <text evidence="4">The sequence shown here is derived from an EMBL/GenBank/DDBJ whole genome shotgun (WGS) entry which is preliminary data.</text>
</comment>
<name>A0ABR2FKA1_9ROSI</name>
<dbReference type="EMBL" id="JBBPBM010000006">
    <property type="protein sequence ID" value="KAK8581388.1"/>
    <property type="molecule type" value="Genomic_DNA"/>
</dbReference>
<proteinExistence type="predicted"/>
<dbReference type="Pfam" id="PF00168">
    <property type="entry name" value="C2"/>
    <property type="match status" value="1"/>
</dbReference>
<dbReference type="InterPro" id="IPR000873">
    <property type="entry name" value="AMP-dep_synth/lig_dom"/>
</dbReference>
<keyword evidence="5" id="KW-1185">Reference proteome</keyword>
<dbReference type="InterPro" id="IPR044518">
    <property type="entry name" value="ARF_GAP_AGD11/12/13"/>
</dbReference>
<dbReference type="PROSITE" id="PS50004">
    <property type="entry name" value="C2"/>
    <property type="match status" value="1"/>
</dbReference>
<dbReference type="SUPFAM" id="SSF57863">
    <property type="entry name" value="ArfGap/RecO-like zinc finger"/>
    <property type="match status" value="1"/>
</dbReference>
<keyword evidence="1" id="KW-0862">Zinc</keyword>
<organism evidence="4 5">
    <name type="scientific">Hibiscus sabdariffa</name>
    <name type="common">roselle</name>
    <dbReference type="NCBI Taxonomy" id="183260"/>
    <lineage>
        <taxon>Eukaryota</taxon>
        <taxon>Viridiplantae</taxon>
        <taxon>Streptophyta</taxon>
        <taxon>Embryophyta</taxon>
        <taxon>Tracheophyta</taxon>
        <taxon>Spermatophyta</taxon>
        <taxon>Magnoliopsida</taxon>
        <taxon>eudicotyledons</taxon>
        <taxon>Gunneridae</taxon>
        <taxon>Pentapetalae</taxon>
        <taxon>rosids</taxon>
        <taxon>malvids</taxon>
        <taxon>Malvales</taxon>
        <taxon>Malvaceae</taxon>
        <taxon>Malvoideae</taxon>
        <taxon>Hibiscus</taxon>
    </lineage>
</organism>
<reference evidence="4 5" key="1">
    <citation type="journal article" date="2024" name="G3 (Bethesda)">
        <title>Genome assembly of Hibiscus sabdariffa L. provides insights into metabolisms of medicinal natural products.</title>
        <authorList>
            <person name="Kim T."/>
        </authorList>
    </citation>
    <scope>NUCLEOTIDE SEQUENCE [LARGE SCALE GENOMIC DNA]</scope>
    <source>
        <strain evidence="4">TK-2024</strain>
        <tissue evidence="4">Old leaves</tissue>
    </source>
</reference>
<keyword evidence="1" id="KW-0863">Zinc-finger</keyword>
<dbReference type="InterPro" id="IPR045851">
    <property type="entry name" value="AMP-bd_C_sf"/>
</dbReference>
<dbReference type="InterPro" id="IPR020845">
    <property type="entry name" value="AMP-binding_CS"/>
</dbReference>
<dbReference type="CDD" id="cd08204">
    <property type="entry name" value="ArfGap"/>
    <property type="match status" value="1"/>
</dbReference>
<feature type="domain" description="Arf-GAP" evidence="3">
    <location>
        <begin position="11"/>
        <end position="134"/>
    </location>
</feature>